<dbReference type="Gene3D" id="3.30.450.180">
    <property type="match status" value="1"/>
</dbReference>
<dbReference type="InterPro" id="IPR010982">
    <property type="entry name" value="Lambda_DNA-bd_dom_sf"/>
</dbReference>
<gene>
    <name evidence="2" type="ORF">E3T55_08930</name>
</gene>
<dbReference type="PANTHER" id="PTHR35010:SF2">
    <property type="entry name" value="BLL4672 PROTEIN"/>
    <property type="match status" value="1"/>
</dbReference>
<dbReference type="EMBL" id="SOHE01000041">
    <property type="protein sequence ID" value="TFD50535.1"/>
    <property type="molecule type" value="Genomic_DNA"/>
</dbReference>
<reference evidence="2 3" key="1">
    <citation type="submission" date="2019-03" db="EMBL/GenBank/DDBJ databases">
        <title>Genomics of glacier-inhabiting Cryobacterium strains.</title>
        <authorList>
            <person name="Liu Q."/>
            <person name="Xin Y.-H."/>
        </authorList>
    </citation>
    <scope>NUCLEOTIDE SEQUENCE [LARGE SCALE GENOMIC DNA]</scope>
    <source>
        <strain evidence="2 3">Hh14</strain>
    </source>
</reference>
<dbReference type="InterPro" id="IPR041413">
    <property type="entry name" value="MLTR_LBD"/>
</dbReference>
<sequence>MTPGENLLGEYLSAQRARVRPAQVGLPAGRNRRVPGLRRSEVALLADISADYYLRLEQGRDRHPSAQILEALARVYGLDPIGTAYLLSLTEQSPLRRRRRPHRETVPEGISKLLSALQLPAFVEGRYFDVLAANPLATAISPRLRPGENRLLAVFLDPDERALYPDWNDTTARLVAGFRRSVGTDTNDARFIELVGELSLMSDRFRVLWAQQDVQARQSWPVTIAHPLVGELTLNREKLVIGDTTQALVLAIYHPDSGTDSADKLALLASYTVTDSFADQ</sequence>
<dbReference type="OrthoDB" id="3518652at2"/>
<dbReference type="Gene3D" id="1.10.260.40">
    <property type="entry name" value="lambda repressor-like DNA-binding domains"/>
    <property type="match status" value="1"/>
</dbReference>
<proteinExistence type="predicted"/>
<evidence type="ECO:0000313" key="3">
    <source>
        <dbReference type="Proteomes" id="UP000297447"/>
    </source>
</evidence>
<evidence type="ECO:0000259" key="1">
    <source>
        <dbReference type="PROSITE" id="PS50943"/>
    </source>
</evidence>
<dbReference type="AlphaFoldDB" id="A0A4R9A1U1"/>
<evidence type="ECO:0000313" key="2">
    <source>
        <dbReference type="EMBL" id="TFD50535.1"/>
    </source>
</evidence>
<comment type="caution">
    <text evidence="2">The sequence shown here is derived from an EMBL/GenBank/DDBJ whole genome shotgun (WGS) entry which is preliminary data.</text>
</comment>
<dbReference type="PROSITE" id="PS50943">
    <property type="entry name" value="HTH_CROC1"/>
    <property type="match status" value="1"/>
</dbReference>
<dbReference type="SMART" id="SM00530">
    <property type="entry name" value="HTH_XRE"/>
    <property type="match status" value="1"/>
</dbReference>
<feature type="domain" description="HTH cro/C1-type" evidence="1">
    <location>
        <begin position="36"/>
        <end position="84"/>
    </location>
</feature>
<dbReference type="PANTHER" id="PTHR35010">
    <property type="entry name" value="BLL4672 PROTEIN-RELATED"/>
    <property type="match status" value="1"/>
</dbReference>
<keyword evidence="3" id="KW-1185">Reference proteome</keyword>
<organism evidence="2 3">
    <name type="scientific">Cryobacterium frigoriphilum</name>
    <dbReference type="NCBI Taxonomy" id="1259150"/>
    <lineage>
        <taxon>Bacteria</taxon>
        <taxon>Bacillati</taxon>
        <taxon>Actinomycetota</taxon>
        <taxon>Actinomycetes</taxon>
        <taxon>Micrococcales</taxon>
        <taxon>Microbacteriaceae</taxon>
        <taxon>Cryobacterium</taxon>
    </lineage>
</organism>
<dbReference type="GO" id="GO:0003677">
    <property type="term" value="F:DNA binding"/>
    <property type="evidence" value="ECO:0007669"/>
    <property type="project" value="InterPro"/>
</dbReference>
<dbReference type="RefSeq" id="WP_134519210.1">
    <property type="nucleotide sequence ID" value="NZ_SOHE01000041.1"/>
</dbReference>
<dbReference type="CDD" id="cd00093">
    <property type="entry name" value="HTH_XRE"/>
    <property type="match status" value="1"/>
</dbReference>
<dbReference type="Pfam" id="PF13560">
    <property type="entry name" value="HTH_31"/>
    <property type="match status" value="1"/>
</dbReference>
<dbReference type="SUPFAM" id="SSF47413">
    <property type="entry name" value="lambda repressor-like DNA-binding domains"/>
    <property type="match status" value="1"/>
</dbReference>
<protein>
    <submittedName>
        <fullName evidence="2">XRE family transcriptional regulator</fullName>
    </submittedName>
</protein>
<dbReference type="Proteomes" id="UP000297447">
    <property type="component" value="Unassembled WGS sequence"/>
</dbReference>
<name>A0A4R9A1U1_9MICO</name>
<accession>A0A4R9A1U1</accession>
<dbReference type="Pfam" id="PF17765">
    <property type="entry name" value="MLTR_LBD"/>
    <property type="match status" value="1"/>
</dbReference>
<dbReference type="InterPro" id="IPR001387">
    <property type="entry name" value="Cro/C1-type_HTH"/>
</dbReference>